<sequence>MRDAACAYICWRRGGGRGAACLRRPLAAFSHEQKITQDARRFVYRMRDDIEFNIEFCELIEQYPNIYDYTKTGYSNRNVQDKIWQEIAIKVGATGMYFI</sequence>
<dbReference type="InterPro" id="IPR006578">
    <property type="entry name" value="MADF-dom"/>
</dbReference>
<organism evidence="2 3">
    <name type="scientific">Spodoptera littoralis</name>
    <name type="common">Egyptian cotton leafworm</name>
    <dbReference type="NCBI Taxonomy" id="7109"/>
    <lineage>
        <taxon>Eukaryota</taxon>
        <taxon>Metazoa</taxon>
        <taxon>Ecdysozoa</taxon>
        <taxon>Arthropoda</taxon>
        <taxon>Hexapoda</taxon>
        <taxon>Insecta</taxon>
        <taxon>Pterygota</taxon>
        <taxon>Neoptera</taxon>
        <taxon>Endopterygota</taxon>
        <taxon>Lepidoptera</taxon>
        <taxon>Glossata</taxon>
        <taxon>Ditrysia</taxon>
        <taxon>Noctuoidea</taxon>
        <taxon>Noctuidae</taxon>
        <taxon>Amphipyrinae</taxon>
        <taxon>Spodoptera</taxon>
    </lineage>
</organism>
<feature type="domain" description="MADF" evidence="1">
    <location>
        <begin position="56"/>
        <end position="92"/>
    </location>
</feature>
<dbReference type="AlphaFoldDB" id="A0A9P0I804"/>
<dbReference type="EMBL" id="LR824534">
    <property type="protein sequence ID" value="CAH1643162.1"/>
    <property type="molecule type" value="Genomic_DNA"/>
</dbReference>
<gene>
    <name evidence="2" type="ORF">SPLIT_LOCUS8517</name>
</gene>
<protein>
    <recommendedName>
        <fullName evidence="1">MADF domain-containing protein</fullName>
    </recommendedName>
</protein>
<proteinExistence type="predicted"/>
<evidence type="ECO:0000313" key="3">
    <source>
        <dbReference type="Proteomes" id="UP001153321"/>
    </source>
</evidence>
<dbReference type="Pfam" id="PF10545">
    <property type="entry name" value="MADF_DNA_bdg"/>
    <property type="match status" value="1"/>
</dbReference>
<dbReference type="Proteomes" id="UP001153321">
    <property type="component" value="Chromosome 3"/>
</dbReference>
<reference evidence="2" key="1">
    <citation type="submission" date="2022-02" db="EMBL/GenBank/DDBJ databases">
        <authorList>
            <person name="King R."/>
        </authorList>
    </citation>
    <scope>NUCLEOTIDE SEQUENCE</scope>
</reference>
<evidence type="ECO:0000313" key="2">
    <source>
        <dbReference type="EMBL" id="CAH1643162.1"/>
    </source>
</evidence>
<accession>A0A9P0I804</accession>
<keyword evidence="3" id="KW-1185">Reference proteome</keyword>
<name>A0A9P0I804_SPOLI</name>
<evidence type="ECO:0000259" key="1">
    <source>
        <dbReference type="Pfam" id="PF10545"/>
    </source>
</evidence>